<comment type="caution">
    <text evidence="2">The sequence shown here is derived from an EMBL/GenBank/DDBJ whole genome shotgun (WGS) entry which is preliminary data.</text>
</comment>
<dbReference type="GeneID" id="90928953"/>
<dbReference type="RefSeq" id="WP_158092645.1">
    <property type="nucleotide sequence ID" value="NZ_BAABSS010000053.1"/>
</dbReference>
<feature type="region of interest" description="Disordered" evidence="1">
    <location>
        <begin position="1"/>
        <end position="49"/>
    </location>
</feature>
<keyword evidence="3" id="KW-1185">Reference proteome</keyword>
<feature type="compositionally biased region" description="Basic and acidic residues" evidence="1">
    <location>
        <begin position="11"/>
        <end position="31"/>
    </location>
</feature>
<name>A0ABX3XZG4_STRPT</name>
<evidence type="ECO:0000313" key="2">
    <source>
        <dbReference type="EMBL" id="OSY45764.1"/>
    </source>
</evidence>
<gene>
    <name evidence="2" type="ORF">BG653_02789</name>
</gene>
<sequence>MALRKTMPTRDPGRVGERPEDVREYSERDGGWTRNPSTRPVPGAPKGAR</sequence>
<organism evidence="2 3">
    <name type="scientific">Streptomyces platensis</name>
    <dbReference type="NCBI Taxonomy" id="58346"/>
    <lineage>
        <taxon>Bacteria</taxon>
        <taxon>Bacillati</taxon>
        <taxon>Actinomycetota</taxon>
        <taxon>Actinomycetes</taxon>
        <taxon>Kitasatosporales</taxon>
        <taxon>Streptomycetaceae</taxon>
        <taxon>Streptomyces</taxon>
    </lineage>
</organism>
<evidence type="ECO:0000256" key="1">
    <source>
        <dbReference type="SAM" id="MobiDB-lite"/>
    </source>
</evidence>
<evidence type="ECO:0000313" key="3">
    <source>
        <dbReference type="Proteomes" id="UP000194225"/>
    </source>
</evidence>
<reference evidence="2 3" key="1">
    <citation type="submission" date="2016-09" db="EMBL/GenBank/DDBJ databases">
        <title>Streptomyces platensis DSM40041, a candidate organism with high potential of specific P450 cytochromes.</title>
        <authorList>
            <person name="Grumaz C."/>
            <person name="Vainshtein Y."/>
            <person name="Kirstahler P."/>
            <person name="Sohn K."/>
        </authorList>
    </citation>
    <scope>NUCLEOTIDE SEQUENCE [LARGE SCALE GENOMIC DNA]</scope>
    <source>
        <strain evidence="2 3">DSM 40041</strain>
    </source>
</reference>
<protein>
    <submittedName>
        <fullName evidence="2">Uncharacterized protein</fullName>
    </submittedName>
</protein>
<accession>A0ABX3XZG4</accession>
<dbReference type="Proteomes" id="UP000194225">
    <property type="component" value="Unassembled WGS sequence"/>
</dbReference>
<dbReference type="EMBL" id="MIGA01000015">
    <property type="protein sequence ID" value="OSY45764.1"/>
    <property type="molecule type" value="Genomic_DNA"/>
</dbReference>
<proteinExistence type="predicted"/>